<dbReference type="Pfam" id="PF07731">
    <property type="entry name" value="Cu-oxidase_2"/>
    <property type="match status" value="1"/>
</dbReference>
<evidence type="ECO:0000256" key="11">
    <source>
        <dbReference type="ARBA" id="ARBA00022723"/>
    </source>
</evidence>
<dbReference type="PANTHER" id="PTHR11709:SF394">
    <property type="entry name" value="FI03373P-RELATED"/>
    <property type="match status" value="1"/>
</dbReference>
<evidence type="ECO:0000256" key="17">
    <source>
        <dbReference type="ARBA" id="ARBA00023063"/>
    </source>
</evidence>
<keyword evidence="20" id="KW-0812">Transmembrane</keyword>
<keyword evidence="13" id="KW-0574">Periplasm</keyword>
<evidence type="ECO:0000256" key="14">
    <source>
        <dbReference type="ARBA" id="ARBA00022827"/>
    </source>
</evidence>
<feature type="domain" description="Plastocyanin-like" evidence="23">
    <location>
        <begin position="59"/>
        <end position="173"/>
    </location>
</feature>
<evidence type="ECO:0000256" key="4">
    <source>
        <dbReference type="ARBA" id="ARBA00004418"/>
    </source>
</evidence>
<accession>A0ABS1J5N1</accession>
<evidence type="ECO:0000256" key="2">
    <source>
        <dbReference type="ARBA" id="ARBA00001973"/>
    </source>
</evidence>
<dbReference type="EC" id="1.7.2.1" evidence="8"/>
<sequence>MNKKAKLIVGGTFITLAIASGFMVFMKSPGDFTNRVQVAKAKVISENGKTVKEFNLTAEPKKITLKDGVQFEAWTYGGSVPGSQIRVTEGDTVRVTLKNNLPDPTSIHWHGLPVPNAMDGIPGVTQNAVKPGESFTYEFTATTPGTYWYHSHQKSAEQEDMGLYGTIIVDPKNPTVKYDKDVTLVLDEWMAGSNNSMSGMSGMDHSNMSGMSGMDHSSMNMSGNASHDEMMKQMYNLFTVNGAAGSKIQPINLKAGERVKLRFVNAGFQTHLINLHNQPFKITDTDGQPIQVPTELKNELVAIAPGERYDIEFTASDSFTVDDYNDSAAAEDINIPVIVGGKKPQMEHTSNDKLSTVDLTKYGAKETPKDQKYNKEFQMILNNSKDASGEEKYTINGQVFPDIPPLTVKKDDWVKVTFKNVGTSDHPMHLHGHFFQVLTKNGQPLQSDIMKDTLNVRPGEEYVIAFQANNDGDWMFHCHDLHHAAAGMMTELKYEGYKPSFTPDASANNMPE</sequence>
<dbReference type="PANTHER" id="PTHR11709">
    <property type="entry name" value="MULTI-COPPER OXIDASE"/>
    <property type="match status" value="1"/>
</dbReference>
<comment type="subcellular location">
    <subcellularLocation>
        <location evidence="4">Periplasm</location>
    </subcellularLocation>
</comment>
<evidence type="ECO:0000256" key="7">
    <source>
        <dbReference type="ARBA" id="ARBA00011233"/>
    </source>
</evidence>
<dbReference type="PRINTS" id="PR00695">
    <property type="entry name" value="CUNO2RDTASE"/>
</dbReference>
<evidence type="ECO:0000256" key="18">
    <source>
        <dbReference type="ARBA" id="ARBA00032356"/>
    </source>
</evidence>
<evidence type="ECO:0000259" key="23">
    <source>
        <dbReference type="Pfam" id="PF07732"/>
    </source>
</evidence>
<evidence type="ECO:0000256" key="12">
    <source>
        <dbReference type="ARBA" id="ARBA00022737"/>
    </source>
</evidence>
<evidence type="ECO:0000256" key="20">
    <source>
        <dbReference type="SAM" id="Phobius"/>
    </source>
</evidence>
<dbReference type="InterPro" id="IPR011706">
    <property type="entry name" value="Cu-oxidase_C"/>
</dbReference>
<evidence type="ECO:0000259" key="21">
    <source>
        <dbReference type="Pfam" id="PF00394"/>
    </source>
</evidence>
<dbReference type="SUPFAM" id="SSF49503">
    <property type="entry name" value="Cupredoxins"/>
    <property type="match status" value="3"/>
</dbReference>
<feature type="domain" description="Plastocyanin-like" evidence="22">
    <location>
        <begin position="387"/>
        <end position="493"/>
    </location>
</feature>
<dbReference type="RefSeq" id="WP_201630927.1">
    <property type="nucleotide sequence ID" value="NZ_JAEQNB010000001.1"/>
</dbReference>
<keyword evidence="20" id="KW-1133">Transmembrane helix</keyword>
<evidence type="ECO:0000313" key="24">
    <source>
        <dbReference type="EMBL" id="MBL0385570.1"/>
    </source>
</evidence>
<dbReference type="CDD" id="cd04202">
    <property type="entry name" value="CuRO_D2_2dMcoN_like"/>
    <property type="match status" value="1"/>
</dbReference>
<comment type="similarity">
    <text evidence="6">Belongs to the multicopper oxidase family.</text>
</comment>
<reference evidence="24 25" key="1">
    <citation type="submission" date="2021-01" db="EMBL/GenBank/DDBJ databases">
        <title>Tumebacillus sp. strain ITR2 16S ribosomal RNA gene Genome sequencing and assembly.</title>
        <authorList>
            <person name="Kang M."/>
        </authorList>
    </citation>
    <scope>NUCLEOTIDE SEQUENCE [LARGE SCALE GENOMIC DNA]</scope>
    <source>
        <strain evidence="24 25">ITR2</strain>
    </source>
</reference>
<evidence type="ECO:0000256" key="6">
    <source>
        <dbReference type="ARBA" id="ARBA00010609"/>
    </source>
</evidence>
<protein>
    <recommendedName>
        <fullName evidence="9">Copper-containing nitrite reductase</fullName>
        <ecNumber evidence="8">1.7.2.1</ecNumber>
    </recommendedName>
    <alternativeName>
        <fullName evidence="18">Cu-NIR</fullName>
    </alternativeName>
</protein>
<evidence type="ECO:0000256" key="1">
    <source>
        <dbReference type="ARBA" id="ARBA00001960"/>
    </source>
</evidence>
<dbReference type="PROSITE" id="PS00079">
    <property type="entry name" value="MULTICOPPER_OXIDASE1"/>
    <property type="match status" value="1"/>
</dbReference>
<evidence type="ECO:0000256" key="3">
    <source>
        <dbReference type="ARBA" id="ARBA00001974"/>
    </source>
</evidence>
<dbReference type="InterPro" id="IPR001117">
    <property type="entry name" value="Cu-oxidase_2nd"/>
</dbReference>
<evidence type="ECO:0000256" key="10">
    <source>
        <dbReference type="ARBA" id="ARBA00022630"/>
    </source>
</evidence>
<feature type="transmembrane region" description="Helical" evidence="20">
    <location>
        <begin position="7"/>
        <end position="26"/>
    </location>
</feature>
<gene>
    <name evidence="24" type="ORF">JJB07_02810</name>
</gene>
<keyword evidence="25" id="KW-1185">Reference proteome</keyword>
<dbReference type="InterPro" id="IPR001287">
    <property type="entry name" value="NO2-reductase_Cu"/>
</dbReference>
<evidence type="ECO:0000313" key="25">
    <source>
        <dbReference type="Proteomes" id="UP000602284"/>
    </source>
</evidence>
<dbReference type="Pfam" id="PF07732">
    <property type="entry name" value="Cu-oxidase_3"/>
    <property type="match status" value="1"/>
</dbReference>
<evidence type="ECO:0000256" key="9">
    <source>
        <dbReference type="ARBA" id="ARBA00017290"/>
    </source>
</evidence>
<dbReference type="CDD" id="cd13860">
    <property type="entry name" value="CuRO_1_2dMco_1"/>
    <property type="match status" value="1"/>
</dbReference>
<proteinExistence type="inferred from homology"/>
<dbReference type="InterPro" id="IPR011707">
    <property type="entry name" value="Cu-oxidase-like_N"/>
</dbReference>
<evidence type="ECO:0000256" key="19">
    <source>
        <dbReference type="ARBA" id="ARBA00049340"/>
    </source>
</evidence>
<evidence type="ECO:0000256" key="15">
    <source>
        <dbReference type="ARBA" id="ARBA00023002"/>
    </source>
</evidence>
<dbReference type="InterPro" id="IPR045087">
    <property type="entry name" value="Cu-oxidase_fam"/>
</dbReference>
<dbReference type="Proteomes" id="UP000602284">
    <property type="component" value="Unassembled WGS sequence"/>
</dbReference>
<dbReference type="InterPro" id="IPR008972">
    <property type="entry name" value="Cupredoxin"/>
</dbReference>
<dbReference type="InterPro" id="IPR033138">
    <property type="entry name" value="Cu_oxidase_CS"/>
</dbReference>
<organism evidence="24 25">
    <name type="scientific">Tumebacillus amylolyticus</name>
    <dbReference type="NCBI Taxonomy" id="2801339"/>
    <lineage>
        <taxon>Bacteria</taxon>
        <taxon>Bacillati</taxon>
        <taxon>Bacillota</taxon>
        <taxon>Bacilli</taxon>
        <taxon>Bacillales</taxon>
        <taxon>Alicyclobacillaceae</taxon>
        <taxon>Tumebacillus</taxon>
    </lineage>
</organism>
<keyword evidence="20" id="KW-0472">Membrane</keyword>
<comment type="cofactor">
    <cofactor evidence="2">
        <name>Cu(2+)</name>
        <dbReference type="ChEBI" id="CHEBI:29036"/>
    </cofactor>
</comment>
<keyword evidence="14" id="KW-0274">FAD</keyword>
<dbReference type="InterPro" id="IPR002355">
    <property type="entry name" value="Cu_oxidase_Cu_BS"/>
</dbReference>
<evidence type="ECO:0000256" key="16">
    <source>
        <dbReference type="ARBA" id="ARBA00023008"/>
    </source>
</evidence>
<keyword evidence="11" id="KW-0479">Metal-binding</keyword>
<dbReference type="EMBL" id="JAEQNB010000001">
    <property type="protein sequence ID" value="MBL0385570.1"/>
    <property type="molecule type" value="Genomic_DNA"/>
</dbReference>
<evidence type="ECO:0000256" key="13">
    <source>
        <dbReference type="ARBA" id="ARBA00022764"/>
    </source>
</evidence>
<comment type="pathway">
    <text evidence="5">Nitrogen metabolism; nitrate reduction (denitrification); dinitrogen from nitrate: step 2/4.</text>
</comment>
<comment type="catalytic activity">
    <reaction evidence="19">
        <text>nitric oxide + Fe(III)-[cytochrome c] + H2O = Fe(II)-[cytochrome c] + nitrite + 2 H(+)</text>
        <dbReference type="Rhea" id="RHEA:15233"/>
        <dbReference type="Rhea" id="RHEA-COMP:10350"/>
        <dbReference type="Rhea" id="RHEA-COMP:14399"/>
        <dbReference type="ChEBI" id="CHEBI:15377"/>
        <dbReference type="ChEBI" id="CHEBI:15378"/>
        <dbReference type="ChEBI" id="CHEBI:16301"/>
        <dbReference type="ChEBI" id="CHEBI:16480"/>
        <dbReference type="ChEBI" id="CHEBI:29033"/>
        <dbReference type="ChEBI" id="CHEBI:29034"/>
        <dbReference type="EC" id="1.7.2.1"/>
    </reaction>
</comment>
<evidence type="ECO:0000259" key="22">
    <source>
        <dbReference type="Pfam" id="PF07731"/>
    </source>
</evidence>
<keyword evidence="10" id="KW-0285">Flavoprotein</keyword>
<dbReference type="Pfam" id="PF00394">
    <property type="entry name" value="Cu-oxidase"/>
    <property type="match status" value="1"/>
</dbReference>
<keyword evidence="17" id="KW-0534">Nitrate assimilation</keyword>
<evidence type="ECO:0000256" key="8">
    <source>
        <dbReference type="ARBA" id="ARBA00011882"/>
    </source>
</evidence>
<evidence type="ECO:0000256" key="5">
    <source>
        <dbReference type="ARBA" id="ARBA00005127"/>
    </source>
</evidence>
<comment type="subunit">
    <text evidence="7">Homotrimer.</text>
</comment>
<comment type="cofactor">
    <cofactor evidence="1">
        <name>Cu(+)</name>
        <dbReference type="ChEBI" id="CHEBI:49552"/>
    </cofactor>
</comment>
<comment type="caution">
    <text evidence="24">The sequence shown here is derived from an EMBL/GenBank/DDBJ whole genome shotgun (WGS) entry which is preliminary data.</text>
</comment>
<comment type="cofactor">
    <cofactor evidence="3">
        <name>FAD</name>
        <dbReference type="ChEBI" id="CHEBI:57692"/>
    </cofactor>
</comment>
<keyword evidence="15" id="KW-0560">Oxidoreductase</keyword>
<dbReference type="Gene3D" id="2.60.40.420">
    <property type="entry name" value="Cupredoxins - blue copper proteins"/>
    <property type="match status" value="2"/>
</dbReference>
<keyword evidence="12" id="KW-0677">Repeat</keyword>
<dbReference type="PROSITE" id="PS00080">
    <property type="entry name" value="MULTICOPPER_OXIDASE2"/>
    <property type="match status" value="1"/>
</dbReference>
<feature type="domain" description="Plastocyanin-like" evidence="21">
    <location>
        <begin position="182"/>
        <end position="325"/>
    </location>
</feature>
<name>A0ABS1J5N1_9BACL</name>
<keyword evidence="16" id="KW-0186">Copper</keyword>